<dbReference type="InterPro" id="IPR050863">
    <property type="entry name" value="CenT-Element_Derived"/>
</dbReference>
<dbReference type="PANTHER" id="PTHR19303">
    <property type="entry name" value="TRANSPOSON"/>
    <property type="match status" value="1"/>
</dbReference>
<dbReference type="GO" id="GO:0005634">
    <property type="term" value="C:nucleus"/>
    <property type="evidence" value="ECO:0007669"/>
    <property type="project" value="TreeGrafter"/>
</dbReference>
<name>A0A4Y2ARB3_ARAVE</name>
<dbReference type="AlphaFoldDB" id="A0A4Y2ARB3"/>
<evidence type="ECO:0000313" key="2">
    <source>
        <dbReference type="EMBL" id="GBL82413.1"/>
    </source>
</evidence>
<evidence type="ECO:0000313" key="3">
    <source>
        <dbReference type="Proteomes" id="UP000499080"/>
    </source>
</evidence>
<dbReference type="PANTHER" id="PTHR19303:SF73">
    <property type="entry name" value="PROTEIN PDC2"/>
    <property type="match status" value="1"/>
</dbReference>
<comment type="caution">
    <text evidence="2">The sequence shown here is derived from an EMBL/GenBank/DDBJ whole genome shotgun (WGS) entry which is preliminary data.</text>
</comment>
<sequence length="201" mass="23152">MMGKKVNKDYLSCNADGSEKFTPLVIGRSKKLRSFKNVKKLPCDYTNNKTAWMISHIFLGFFHKFDRKMEKKKKRKVLLFMDSVSSHSQDLPTFNNTKVVFFPANCTSKIQPLNPSVICFVIVHYRKTSIRQLLAASETKCATKDELKQVTVLDAIHMLCSSWRSITEKCIKSCFQKAGFSFLAENECEEPENENDKNEED</sequence>
<organism evidence="2 3">
    <name type="scientific">Araneus ventricosus</name>
    <name type="common">Orbweaver spider</name>
    <name type="synonym">Epeira ventricosa</name>
    <dbReference type="NCBI Taxonomy" id="182803"/>
    <lineage>
        <taxon>Eukaryota</taxon>
        <taxon>Metazoa</taxon>
        <taxon>Ecdysozoa</taxon>
        <taxon>Arthropoda</taxon>
        <taxon>Chelicerata</taxon>
        <taxon>Arachnida</taxon>
        <taxon>Araneae</taxon>
        <taxon>Araneomorphae</taxon>
        <taxon>Entelegynae</taxon>
        <taxon>Araneoidea</taxon>
        <taxon>Araneidae</taxon>
        <taxon>Araneus</taxon>
    </lineage>
</organism>
<protein>
    <submittedName>
        <fullName evidence="2">Tigger transposable element-derived protein 6</fullName>
    </submittedName>
</protein>
<keyword evidence="3" id="KW-1185">Reference proteome</keyword>
<accession>A0A4Y2ARB3</accession>
<evidence type="ECO:0000259" key="1">
    <source>
        <dbReference type="Pfam" id="PF03184"/>
    </source>
</evidence>
<dbReference type="Proteomes" id="UP000499080">
    <property type="component" value="Unassembled WGS sequence"/>
</dbReference>
<proteinExistence type="predicted"/>
<dbReference type="InterPro" id="IPR004875">
    <property type="entry name" value="DDE_SF_endonuclease_dom"/>
</dbReference>
<dbReference type="Pfam" id="PF03184">
    <property type="entry name" value="DDE_1"/>
    <property type="match status" value="1"/>
</dbReference>
<dbReference type="GO" id="GO:0003677">
    <property type="term" value="F:DNA binding"/>
    <property type="evidence" value="ECO:0007669"/>
    <property type="project" value="TreeGrafter"/>
</dbReference>
<dbReference type="EMBL" id="BGPR01000028">
    <property type="protein sequence ID" value="GBL82413.1"/>
    <property type="molecule type" value="Genomic_DNA"/>
</dbReference>
<feature type="domain" description="DDE-1" evidence="1">
    <location>
        <begin position="11"/>
        <end position="175"/>
    </location>
</feature>
<reference evidence="2 3" key="1">
    <citation type="journal article" date="2019" name="Sci. Rep.">
        <title>Orb-weaving spider Araneus ventricosus genome elucidates the spidroin gene catalogue.</title>
        <authorList>
            <person name="Kono N."/>
            <person name="Nakamura H."/>
            <person name="Ohtoshi R."/>
            <person name="Moran D.A.P."/>
            <person name="Shinohara A."/>
            <person name="Yoshida Y."/>
            <person name="Fujiwara M."/>
            <person name="Mori M."/>
            <person name="Tomita M."/>
            <person name="Arakawa K."/>
        </authorList>
    </citation>
    <scope>NUCLEOTIDE SEQUENCE [LARGE SCALE GENOMIC DNA]</scope>
</reference>
<dbReference type="OrthoDB" id="6434885at2759"/>
<gene>
    <name evidence="2" type="primary">TIGD6_213</name>
    <name evidence="2" type="ORF">AVEN_252556_1</name>
</gene>